<dbReference type="InterPro" id="IPR004101">
    <property type="entry name" value="Mur_ligase_C"/>
</dbReference>
<evidence type="ECO:0000256" key="8">
    <source>
        <dbReference type="ARBA" id="ARBA00023306"/>
    </source>
</evidence>
<dbReference type="HAMAP" id="MF_02019">
    <property type="entry name" value="MurF"/>
    <property type="match status" value="1"/>
</dbReference>
<keyword evidence="4 10" id="KW-0547">Nucleotide-binding</keyword>
<dbReference type="PANTHER" id="PTHR43024">
    <property type="entry name" value="UDP-N-ACETYLMURAMOYL-TRIPEPTIDE--D-ALANYL-D-ALANINE LIGASE"/>
    <property type="match status" value="1"/>
</dbReference>
<evidence type="ECO:0000313" key="15">
    <source>
        <dbReference type="EMBL" id="HIQ60109.1"/>
    </source>
</evidence>
<evidence type="ECO:0000256" key="4">
    <source>
        <dbReference type="ARBA" id="ARBA00022741"/>
    </source>
</evidence>
<dbReference type="EMBL" id="DVFO01000004">
    <property type="protein sequence ID" value="HIQ60109.1"/>
    <property type="molecule type" value="Genomic_DNA"/>
</dbReference>
<keyword evidence="9 10" id="KW-0961">Cell wall biogenesis/degradation</keyword>
<protein>
    <recommendedName>
        <fullName evidence="10 11">UDP-N-acetylmuramoyl-tripeptide--D-alanyl-D-alanine ligase</fullName>
        <ecNumber evidence="10 11">6.3.2.10</ecNumber>
    </recommendedName>
    <alternativeName>
        <fullName evidence="10">D-alanyl-D-alanine-adding enzyme</fullName>
    </alternativeName>
</protein>
<dbReference type="GO" id="GO:0005737">
    <property type="term" value="C:cytoplasm"/>
    <property type="evidence" value="ECO:0007669"/>
    <property type="project" value="UniProtKB-SubCell"/>
</dbReference>
<evidence type="ECO:0000256" key="5">
    <source>
        <dbReference type="ARBA" id="ARBA00022840"/>
    </source>
</evidence>
<evidence type="ECO:0000256" key="11">
    <source>
        <dbReference type="RuleBase" id="RU004136"/>
    </source>
</evidence>
<keyword evidence="2 10" id="KW-0436">Ligase</keyword>
<dbReference type="Gene3D" id="3.40.1390.10">
    <property type="entry name" value="MurE/MurF, N-terminal domain"/>
    <property type="match status" value="1"/>
</dbReference>
<dbReference type="Gene3D" id="3.90.190.20">
    <property type="entry name" value="Mur ligase, C-terminal domain"/>
    <property type="match status" value="1"/>
</dbReference>
<dbReference type="AlphaFoldDB" id="A0A9D1CH04"/>
<accession>A0A9D1CH04</accession>
<dbReference type="InterPro" id="IPR013221">
    <property type="entry name" value="Mur_ligase_cen"/>
</dbReference>
<gene>
    <name evidence="10" type="primary">murF</name>
    <name evidence="15" type="ORF">IAD31_00690</name>
</gene>
<keyword evidence="3 10" id="KW-0132">Cell division</keyword>
<dbReference type="GO" id="GO:0047480">
    <property type="term" value="F:UDP-N-acetylmuramoyl-tripeptide-D-alanyl-D-alanine ligase activity"/>
    <property type="evidence" value="ECO:0007669"/>
    <property type="project" value="UniProtKB-UniRule"/>
</dbReference>
<keyword evidence="7 10" id="KW-0573">Peptidoglycan synthesis</keyword>
<keyword evidence="6 10" id="KW-0133">Cell shape</keyword>
<dbReference type="InterPro" id="IPR000713">
    <property type="entry name" value="Mur_ligase_N"/>
</dbReference>
<evidence type="ECO:0000256" key="3">
    <source>
        <dbReference type="ARBA" id="ARBA00022618"/>
    </source>
</evidence>
<dbReference type="InterPro" id="IPR036615">
    <property type="entry name" value="Mur_ligase_C_dom_sf"/>
</dbReference>
<evidence type="ECO:0000256" key="9">
    <source>
        <dbReference type="ARBA" id="ARBA00023316"/>
    </source>
</evidence>
<feature type="domain" description="Mur ligase central" evidence="14">
    <location>
        <begin position="112"/>
        <end position="298"/>
    </location>
</feature>
<comment type="function">
    <text evidence="10 11">Involved in cell wall formation. Catalyzes the final step in the synthesis of UDP-N-acetylmuramoyl-pentapeptide, the precursor of murein.</text>
</comment>
<dbReference type="InterPro" id="IPR005863">
    <property type="entry name" value="UDP-N-AcMur_synth"/>
</dbReference>
<reference evidence="15" key="1">
    <citation type="submission" date="2020-10" db="EMBL/GenBank/DDBJ databases">
        <authorList>
            <person name="Gilroy R."/>
        </authorList>
    </citation>
    <scope>NUCLEOTIDE SEQUENCE</scope>
    <source>
        <strain evidence="15">ChiGjej2B2-12916</strain>
    </source>
</reference>
<comment type="similarity">
    <text evidence="10">Belongs to the MurCDEF family. MurF subfamily.</text>
</comment>
<keyword evidence="5 10" id="KW-0067">ATP-binding</keyword>
<dbReference type="GO" id="GO:0051301">
    <property type="term" value="P:cell division"/>
    <property type="evidence" value="ECO:0007669"/>
    <property type="project" value="UniProtKB-KW"/>
</dbReference>
<dbReference type="Proteomes" id="UP000886879">
    <property type="component" value="Unassembled WGS sequence"/>
</dbReference>
<keyword evidence="1 10" id="KW-0963">Cytoplasm</keyword>
<evidence type="ECO:0000259" key="14">
    <source>
        <dbReference type="Pfam" id="PF08245"/>
    </source>
</evidence>
<keyword evidence="8 10" id="KW-0131">Cell cycle</keyword>
<evidence type="ECO:0000256" key="7">
    <source>
        <dbReference type="ARBA" id="ARBA00022984"/>
    </source>
</evidence>
<evidence type="ECO:0000256" key="2">
    <source>
        <dbReference type="ARBA" id="ARBA00022598"/>
    </source>
</evidence>
<evidence type="ECO:0000256" key="6">
    <source>
        <dbReference type="ARBA" id="ARBA00022960"/>
    </source>
</evidence>
<dbReference type="GO" id="GO:0071555">
    <property type="term" value="P:cell wall organization"/>
    <property type="evidence" value="ECO:0007669"/>
    <property type="project" value="UniProtKB-KW"/>
</dbReference>
<dbReference type="InterPro" id="IPR051046">
    <property type="entry name" value="MurCDEF_CellWall_CoF430Synth"/>
</dbReference>
<comment type="subcellular location">
    <subcellularLocation>
        <location evidence="10 11">Cytoplasm</location>
    </subcellularLocation>
</comment>
<evidence type="ECO:0000259" key="12">
    <source>
        <dbReference type="Pfam" id="PF01225"/>
    </source>
</evidence>
<feature type="domain" description="Mur ligase C-terminal" evidence="13">
    <location>
        <begin position="321"/>
        <end position="447"/>
    </location>
</feature>
<reference evidence="15" key="2">
    <citation type="journal article" date="2021" name="PeerJ">
        <title>Extensive microbial diversity within the chicken gut microbiome revealed by metagenomics and culture.</title>
        <authorList>
            <person name="Gilroy R."/>
            <person name="Ravi A."/>
            <person name="Getino M."/>
            <person name="Pursley I."/>
            <person name="Horton D.L."/>
            <person name="Alikhan N.F."/>
            <person name="Baker D."/>
            <person name="Gharbi K."/>
            <person name="Hall N."/>
            <person name="Watson M."/>
            <person name="Adriaenssens E.M."/>
            <person name="Foster-Nyarko E."/>
            <person name="Jarju S."/>
            <person name="Secka A."/>
            <person name="Antonio M."/>
            <person name="Oren A."/>
            <person name="Chaudhuri R.R."/>
            <person name="La Ragione R."/>
            <person name="Hildebrand F."/>
            <person name="Pallen M.J."/>
        </authorList>
    </citation>
    <scope>NUCLEOTIDE SEQUENCE</scope>
    <source>
        <strain evidence="15">ChiGjej2B2-12916</strain>
    </source>
</reference>
<comment type="caution">
    <text evidence="15">The sequence shown here is derived from an EMBL/GenBank/DDBJ whole genome shotgun (WGS) entry which is preliminary data.</text>
</comment>
<evidence type="ECO:0000256" key="1">
    <source>
        <dbReference type="ARBA" id="ARBA00022490"/>
    </source>
</evidence>
<dbReference type="PANTHER" id="PTHR43024:SF1">
    <property type="entry name" value="UDP-N-ACETYLMURAMOYL-TRIPEPTIDE--D-ALANYL-D-ALANINE LIGASE"/>
    <property type="match status" value="1"/>
</dbReference>
<proteinExistence type="inferred from homology"/>
<dbReference type="EC" id="6.3.2.10" evidence="10 11"/>
<sequence>MEALTLAQLLQAVGGTLIGGEADLNQTVTEVCTDSRSVPQGCLFLPLEGERFDGHSFINSALEQGAVGCITARERESYLPGKFYIKVRSTQRALRDLARYYKEMFHIPFVAVTGSVGKTTTKDMVAAVLGAKYKVLKTEGNFNNDIGLPLTLLRLDHTHQICVLEMGMDHAGEIDYLSELVEPDVALITNVGDSHIENLGSREAIFAAKCEIFNHLKADGTAILNGDDPMLSTLKGKLPQTTYMVGSGAGLDYTAFDIDSDGASHISCQVKTPHSKFQADIPALGTHMIYPTLMATAVGELFGMEADEITRGIRAFLPTKMRMNVVTCPGDVVILNDAYNANPQSMRAAAAVLGDAKDRRRVAVVGDMKELGANSAMFHQAVGGYFAQAGVERLIAIGDLAKHMAQGAVQAGMSQEQVSYFHDLEEAKEALSREIRAGVTILVKASRSMAFEKIVDYLTAQTQK</sequence>
<feature type="binding site" evidence="10">
    <location>
        <begin position="114"/>
        <end position="120"/>
    </location>
    <ligand>
        <name>ATP</name>
        <dbReference type="ChEBI" id="CHEBI:30616"/>
    </ligand>
</feature>
<dbReference type="GO" id="GO:0008360">
    <property type="term" value="P:regulation of cell shape"/>
    <property type="evidence" value="ECO:0007669"/>
    <property type="project" value="UniProtKB-KW"/>
</dbReference>
<name>A0A9D1CH04_9FIRM</name>
<dbReference type="SUPFAM" id="SSF53623">
    <property type="entry name" value="MurD-like peptide ligases, catalytic domain"/>
    <property type="match status" value="1"/>
</dbReference>
<comment type="catalytic activity">
    <reaction evidence="10 11">
        <text>D-alanyl-D-alanine + UDP-N-acetyl-alpha-D-muramoyl-L-alanyl-gamma-D-glutamyl-meso-2,6-diaminopimelate + ATP = UDP-N-acetyl-alpha-D-muramoyl-L-alanyl-gamma-D-glutamyl-meso-2,6-diaminopimeloyl-D-alanyl-D-alanine + ADP + phosphate + H(+)</text>
        <dbReference type="Rhea" id="RHEA:28374"/>
        <dbReference type="ChEBI" id="CHEBI:15378"/>
        <dbReference type="ChEBI" id="CHEBI:30616"/>
        <dbReference type="ChEBI" id="CHEBI:43474"/>
        <dbReference type="ChEBI" id="CHEBI:57822"/>
        <dbReference type="ChEBI" id="CHEBI:61386"/>
        <dbReference type="ChEBI" id="CHEBI:83905"/>
        <dbReference type="ChEBI" id="CHEBI:456216"/>
        <dbReference type="EC" id="6.3.2.10"/>
    </reaction>
</comment>
<dbReference type="Pfam" id="PF01225">
    <property type="entry name" value="Mur_ligase"/>
    <property type="match status" value="1"/>
</dbReference>
<dbReference type="GO" id="GO:0009252">
    <property type="term" value="P:peptidoglycan biosynthetic process"/>
    <property type="evidence" value="ECO:0007669"/>
    <property type="project" value="UniProtKB-UniRule"/>
</dbReference>
<comment type="pathway">
    <text evidence="10 11">Cell wall biogenesis; peptidoglycan biosynthesis.</text>
</comment>
<dbReference type="SUPFAM" id="SSF53244">
    <property type="entry name" value="MurD-like peptide ligases, peptide-binding domain"/>
    <property type="match status" value="1"/>
</dbReference>
<evidence type="ECO:0000256" key="10">
    <source>
        <dbReference type="HAMAP-Rule" id="MF_02019"/>
    </source>
</evidence>
<dbReference type="NCBIfam" id="TIGR01143">
    <property type="entry name" value="murF"/>
    <property type="match status" value="1"/>
</dbReference>
<dbReference type="Gene3D" id="3.40.1190.10">
    <property type="entry name" value="Mur-like, catalytic domain"/>
    <property type="match status" value="1"/>
</dbReference>
<evidence type="ECO:0000259" key="13">
    <source>
        <dbReference type="Pfam" id="PF02875"/>
    </source>
</evidence>
<organism evidence="15 16">
    <name type="scientific">Candidatus Enterenecus faecium</name>
    <dbReference type="NCBI Taxonomy" id="2840780"/>
    <lineage>
        <taxon>Bacteria</taxon>
        <taxon>Bacillati</taxon>
        <taxon>Bacillota</taxon>
        <taxon>Clostridia</taxon>
        <taxon>Eubacteriales</taxon>
        <taxon>Candidatus Enterenecus</taxon>
    </lineage>
</organism>
<dbReference type="GO" id="GO:0005524">
    <property type="term" value="F:ATP binding"/>
    <property type="evidence" value="ECO:0007669"/>
    <property type="project" value="UniProtKB-UniRule"/>
</dbReference>
<dbReference type="InterPro" id="IPR035911">
    <property type="entry name" value="MurE/MurF_N"/>
</dbReference>
<feature type="domain" description="Mur ligase N-terminal catalytic" evidence="12">
    <location>
        <begin position="28"/>
        <end position="101"/>
    </location>
</feature>
<dbReference type="SUPFAM" id="SSF63418">
    <property type="entry name" value="MurE/MurF N-terminal domain"/>
    <property type="match status" value="1"/>
</dbReference>
<evidence type="ECO:0000313" key="16">
    <source>
        <dbReference type="Proteomes" id="UP000886879"/>
    </source>
</evidence>
<dbReference type="InterPro" id="IPR036565">
    <property type="entry name" value="Mur-like_cat_sf"/>
</dbReference>
<dbReference type="Pfam" id="PF08245">
    <property type="entry name" value="Mur_ligase_M"/>
    <property type="match status" value="1"/>
</dbReference>
<dbReference type="Pfam" id="PF02875">
    <property type="entry name" value="Mur_ligase_C"/>
    <property type="match status" value="1"/>
</dbReference>